<accession>A0A0C2UW00</accession>
<organism evidence="1 2">
    <name type="scientific">Paramagnetospirillum magnetotacticum MS-1</name>
    <dbReference type="NCBI Taxonomy" id="272627"/>
    <lineage>
        <taxon>Bacteria</taxon>
        <taxon>Pseudomonadati</taxon>
        <taxon>Pseudomonadota</taxon>
        <taxon>Alphaproteobacteria</taxon>
        <taxon>Rhodospirillales</taxon>
        <taxon>Magnetospirillaceae</taxon>
        <taxon>Paramagnetospirillum</taxon>
    </lineage>
</organism>
<keyword evidence="2" id="KW-1185">Reference proteome</keyword>
<dbReference type="EMBL" id="JXSL01000031">
    <property type="protein sequence ID" value="KIL96991.1"/>
    <property type="molecule type" value="Genomic_DNA"/>
</dbReference>
<sequence length="48" mass="5330">MGDRGPRGVYEGQERFATRHLLLAEISLALLSSPPCPVPSMPQRHFNP</sequence>
<name>A0A0C2UW00_PARME</name>
<comment type="caution">
    <text evidence="1">The sequence shown here is derived from an EMBL/GenBank/DDBJ whole genome shotgun (WGS) entry which is preliminary data.</text>
</comment>
<evidence type="ECO:0000313" key="1">
    <source>
        <dbReference type="EMBL" id="KIL96991.1"/>
    </source>
</evidence>
<dbReference type="AlphaFoldDB" id="A0A0C2UW00"/>
<gene>
    <name evidence="1" type="ORF">CCC_01784</name>
</gene>
<reference evidence="1 2" key="1">
    <citation type="submission" date="2015-01" db="EMBL/GenBank/DDBJ databases">
        <title>Genome Sequence of Magnetospirillum magnetotacticum Strain MS-1.</title>
        <authorList>
            <person name="Marinov G.K."/>
            <person name="Smalley M.D."/>
            <person name="DeSalvo G."/>
        </authorList>
    </citation>
    <scope>NUCLEOTIDE SEQUENCE [LARGE SCALE GENOMIC DNA]</scope>
    <source>
        <strain evidence="1 2">MS-1</strain>
    </source>
</reference>
<dbReference type="Proteomes" id="UP000031971">
    <property type="component" value="Unassembled WGS sequence"/>
</dbReference>
<proteinExistence type="predicted"/>
<dbReference type="STRING" id="272627.CCC_01784"/>
<evidence type="ECO:0000313" key="2">
    <source>
        <dbReference type="Proteomes" id="UP000031971"/>
    </source>
</evidence>
<protein>
    <submittedName>
        <fullName evidence="1">Uncharacterized protein</fullName>
    </submittedName>
</protein>